<feature type="non-terminal residue" evidence="2">
    <location>
        <position position="138"/>
    </location>
</feature>
<feature type="compositionally biased region" description="Pro residues" evidence="1">
    <location>
        <begin position="1"/>
        <end position="18"/>
    </location>
</feature>
<dbReference type="InterPro" id="IPR001753">
    <property type="entry name" value="Enoyl-CoA_hydra/iso"/>
</dbReference>
<dbReference type="Gene3D" id="3.90.226.10">
    <property type="entry name" value="2-enoyl-CoA Hydratase, Chain A, domain 1"/>
    <property type="match status" value="1"/>
</dbReference>
<evidence type="ECO:0000256" key="1">
    <source>
        <dbReference type="SAM" id="MobiDB-lite"/>
    </source>
</evidence>
<protein>
    <submittedName>
        <fullName evidence="2">Uncharacterized protein</fullName>
    </submittedName>
</protein>
<organism evidence="2 3">
    <name type="scientific">Tetraparma gracilis</name>
    <dbReference type="NCBI Taxonomy" id="2962635"/>
    <lineage>
        <taxon>Eukaryota</taxon>
        <taxon>Sar</taxon>
        <taxon>Stramenopiles</taxon>
        <taxon>Ochrophyta</taxon>
        <taxon>Bolidophyceae</taxon>
        <taxon>Parmales</taxon>
        <taxon>Triparmaceae</taxon>
        <taxon>Tetraparma</taxon>
    </lineage>
</organism>
<dbReference type="PANTHER" id="PTHR11941">
    <property type="entry name" value="ENOYL-COA HYDRATASE-RELATED"/>
    <property type="match status" value="1"/>
</dbReference>
<dbReference type="CDD" id="cd06558">
    <property type="entry name" value="crotonase-like"/>
    <property type="match status" value="1"/>
</dbReference>
<gene>
    <name evidence="2" type="ORF">TeGR_g9964</name>
</gene>
<comment type="caution">
    <text evidence="2">The sequence shown here is derived from an EMBL/GenBank/DDBJ whole genome shotgun (WGS) entry which is preliminary data.</text>
</comment>
<accession>A0ABQ6MNX6</accession>
<dbReference type="Proteomes" id="UP001165060">
    <property type="component" value="Unassembled WGS sequence"/>
</dbReference>
<evidence type="ECO:0000313" key="3">
    <source>
        <dbReference type="Proteomes" id="UP001165060"/>
    </source>
</evidence>
<dbReference type="Pfam" id="PF00378">
    <property type="entry name" value="ECH_1"/>
    <property type="match status" value="1"/>
</dbReference>
<dbReference type="PANTHER" id="PTHR11941:SF54">
    <property type="entry name" value="ENOYL-COA HYDRATASE, MITOCHONDRIAL"/>
    <property type="match status" value="1"/>
</dbReference>
<dbReference type="InterPro" id="IPR029045">
    <property type="entry name" value="ClpP/crotonase-like_dom_sf"/>
</dbReference>
<dbReference type="EMBL" id="BRYB01004338">
    <property type="protein sequence ID" value="GMI29465.1"/>
    <property type="molecule type" value="Genomic_DNA"/>
</dbReference>
<proteinExistence type="predicted"/>
<name>A0ABQ6MNX6_9STRA</name>
<feature type="region of interest" description="Disordered" evidence="1">
    <location>
        <begin position="1"/>
        <end position="51"/>
    </location>
</feature>
<reference evidence="2 3" key="1">
    <citation type="journal article" date="2023" name="Commun. Biol.">
        <title>Genome analysis of Parmales, the sister group of diatoms, reveals the evolutionary specialization of diatoms from phago-mixotrophs to photoautotrophs.</title>
        <authorList>
            <person name="Ban H."/>
            <person name="Sato S."/>
            <person name="Yoshikawa S."/>
            <person name="Yamada K."/>
            <person name="Nakamura Y."/>
            <person name="Ichinomiya M."/>
            <person name="Sato N."/>
            <person name="Blanc-Mathieu R."/>
            <person name="Endo H."/>
            <person name="Kuwata A."/>
            <person name="Ogata H."/>
        </authorList>
    </citation>
    <scope>NUCLEOTIDE SEQUENCE [LARGE SCALE GENOMIC DNA]</scope>
</reference>
<evidence type="ECO:0000313" key="2">
    <source>
        <dbReference type="EMBL" id="GMI29465.1"/>
    </source>
</evidence>
<sequence>MDSTPPPNPPNPPNPPTLPTTYPEPGIAVVSLANPDPTVESSTSPHGTKVCEHRLSPPTVLALYETLLLLEDKEDVSCVILTGGDGRFFCNGFDLKYIHAHSSEGGLVDDLQQATEMLMAKILKYKKVTVAAVNGHAA</sequence>
<dbReference type="SUPFAM" id="SSF52096">
    <property type="entry name" value="ClpP/crotonase"/>
    <property type="match status" value="1"/>
</dbReference>
<keyword evidence="3" id="KW-1185">Reference proteome</keyword>